<dbReference type="Gramene" id="OB10G14130.1">
    <property type="protein sequence ID" value="OB10G14130.1"/>
    <property type="gene ID" value="OB10G14130"/>
</dbReference>
<dbReference type="Pfam" id="PF13963">
    <property type="entry name" value="Transpos_assoc"/>
    <property type="match status" value="1"/>
</dbReference>
<evidence type="ECO:0000313" key="3">
    <source>
        <dbReference type="Proteomes" id="UP000006038"/>
    </source>
</evidence>
<name>J3N1L5_ORYBR</name>
<reference evidence="2" key="1">
    <citation type="journal article" date="2013" name="Nat. Commun.">
        <title>Whole-genome sequencing of Oryza brachyantha reveals mechanisms underlying Oryza genome evolution.</title>
        <authorList>
            <person name="Chen J."/>
            <person name="Huang Q."/>
            <person name="Gao D."/>
            <person name="Wang J."/>
            <person name="Lang Y."/>
            <person name="Liu T."/>
            <person name="Li B."/>
            <person name="Bai Z."/>
            <person name="Luis Goicoechea J."/>
            <person name="Liang C."/>
            <person name="Chen C."/>
            <person name="Zhang W."/>
            <person name="Sun S."/>
            <person name="Liao Y."/>
            <person name="Zhang X."/>
            <person name="Yang L."/>
            <person name="Song C."/>
            <person name="Wang M."/>
            <person name="Shi J."/>
            <person name="Liu G."/>
            <person name="Liu J."/>
            <person name="Zhou H."/>
            <person name="Zhou W."/>
            <person name="Yu Q."/>
            <person name="An N."/>
            <person name="Chen Y."/>
            <person name="Cai Q."/>
            <person name="Wang B."/>
            <person name="Liu B."/>
            <person name="Min J."/>
            <person name="Huang Y."/>
            <person name="Wu H."/>
            <person name="Li Z."/>
            <person name="Zhang Y."/>
            <person name="Yin Y."/>
            <person name="Song W."/>
            <person name="Jiang J."/>
            <person name="Jackson S.A."/>
            <person name="Wing R.A."/>
            <person name="Wang J."/>
            <person name="Chen M."/>
        </authorList>
    </citation>
    <scope>NUCLEOTIDE SEQUENCE [LARGE SCALE GENOMIC DNA]</scope>
    <source>
        <strain evidence="2">cv. IRGC 101232</strain>
    </source>
</reference>
<proteinExistence type="predicted"/>
<dbReference type="PANTHER" id="PTHR10775:SF185">
    <property type="entry name" value="OS08G0208400 PROTEIN"/>
    <property type="match status" value="1"/>
</dbReference>
<dbReference type="PANTHER" id="PTHR10775">
    <property type="entry name" value="OS08G0208400 PROTEIN"/>
    <property type="match status" value="1"/>
</dbReference>
<dbReference type="EnsemblPlants" id="OB10G14130.1">
    <property type="protein sequence ID" value="OB10G14130.1"/>
    <property type="gene ID" value="OB10G14130"/>
</dbReference>
<feature type="domain" description="Transposase-associated" evidence="1">
    <location>
        <begin position="64"/>
        <end position="107"/>
    </location>
</feature>
<keyword evidence="3" id="KW-1185">Reference proteome</keyword>
<dbReference type="AlphaFoldDB" id="J3N1L5"/>
<dbReference type="eggNOG" id="ENOG502QWJJ">
    <property type="taxonomic scope" value="Eukaryota"/>
</dbReference>
<protein>
    <recommendedName>
        <fullName evidence="1">Transposase-associated domain-containing protein</fullName>
    </recommendedName>
</protein>
<accession>J3N1L5</accession>
<evidence type="ECO:0000313" key="2">
    <source>
        <dbReference type="EnsemblPlants" id="OB10G14130.1"/>
    </source>
</evidence>
<dbReference type="InterPro" id="IPR029480">
    <property type="entry name" value="Transpos_assoc"/>
</dbReference>
<organism evidence="2">
    <name type="scientific">Oryza brachyantha</name>
    <name type="common">malo sina</name>
    <dbReference type="NCBI Taxonomy" id="4533"/>
    <lineage>
        <taxon>Eukaryota</taxon>
        <taxon>Viridiplantae</taxon>
        <taxon>Streptophyta</taxon>
        <taxon>Embryophyta</taxon>
        <taxon>Tracheophyta</taxon>
        <taxon>Spermatophyta</taxon>
        <taxon>Magnoliopsida</taxon>
        <taxon>Liliopsida</taxon>
        <taxon>Poales</taxon>
        <taxon>Poaceae</taxon>
        <taxon>BOP clade</taxon>
        <taxon>Oryzoideae</taxon>
        <taxon>Oryzeae</taxon>
        <taxon>Oryzinae</taxon>
        <taxon>Oryza</taxon>
    </lineage>
</organism>
<sequence length="413" mass="47770">MPPLLLLMMKMTSNFEGGKEIWRQVLGWCNDDEDDKTGPAEMDDGNERECAHEAVEGSSTKMDRTWMYNMNRFSSEYRSGLGEFLNVVENEKHARNAQFMRCPCTDGYDRWIWHGEQVEAMSDAIEIDEDEHEEQDGIEHMFVPSPWGAGKRKAKSIDGKRLKKGGPAKFLWQFLRQNHSYRSMAKPFDGKKELREAPRSLSVDEVYNKVKDIEHVFGKRSKTNNSKERTVCKKKSVFSQLEYWKHLEVRHCIDLMHIEKNVTNSVIGLLLNIKGKTKDGFNARKDMWDMKIRPGLAGIFCHLKSGTRLCGCVFSLMQFFDRDMVIRVRDEAFSPLEMRDPLLVTSRCSLLKRYQHNTPVVSCAKFFILNAKDLKPAITTIERVICDGPKFLFVMDNGLVSDKWSLMRKTCGH</sequence>
<reference evidence="2" key="2">
    <citation type="submission" date="2013-04" db="UniProtKB">
        <authorList>
            <consortium name="EnsemblPlants"/>
        </authorList>
    </citation>
    <scope>IDENTIFICATION</scope>
</reference>
<evidence type="ECO:0000259" key="1">
    <source>
        <dbReference type="Pfam" id="PF13963"/>
    </source>
</evidence>
<dbReference type="HOGENOM" id="CLU_666296_0_0_1"/>
<dbReference type="Proteomes" id="UP000006038">
    <property type="component" value="Chromosome 10"/>
</dbReference>